<organism evidence="2 3">
    <name type="scientific">Phycomyces blakesleeanus</name>
    <dbReference type="NCBI Taxonomy" id="4837"/>
    <lineage>
        <taxon>Eukaryota</taxon>
        <taxon>Fungi</taxon>
        <taxon>Fungi incertae sedis</taxon>
        <taxon>Mucoromycota</taxon>
        <taxon>Mucoromycotina</taxon>
        <taxon>Mucoromycetes</taxon>
        <taxon>Mucorales</taxon>
        <taxon>Phycomycetaceae</taxon>
        <taxon>Phycomyces</taxon>
    </lineage>
</organism>
<gene>
    <name evidence="2" type="ORF">J3Q64DRAFT_1617107</name>
</gene>
<dbReference type="SUPFAM" id="SSF143791">
    <property type="entry name" value="DUSP-like"/>
    <property type="match status" value="1"/>
</dbReference>
<dbReference type="Pfam" id="PF06337">
    <property type="entry name" value="DUSP"/>
    <property type="match status" value="1"/>
</dbReference>
<proteinExistence type="predicted"/>
<sequence>EAKRTMYTVAIKAPSLCEICKENTATHLSMAPTADGQVCRGCLSANKGDVFPVQFDLESGDLVCFGCQKEGEPRVVRVLGQEEAKVKGILEALKTEDEQGSLDRRRKAEQLLYVQELRREDMSLKHYLVEKSWSRTWMLFRTREGSPLPGKITNHKLARSNGMLDPNIRLPLDKYRPAPETHADIVSETLWNYLEKAYGVQGRAYSEDDLHGPEYVRLRIYFDDFKTSILSYP</sequence>
<dbReference type="Gene3D" id="3.30.2230.10">
    <property type="entry name" value="DUSP-like"/>
    <property type="match status" value="1"/>
</dbReference>
<dbReference type="InterPro" id="IPR035927">
    <property type="entry name" value="DUSP-like_sf"/>
</dbReference>
<feature type="non-terminal residue" evidence="2">
    <location>
        <position position="233"/>
    </location>
</feature>
<name>A0ABR3APQ6_PHYBL</name>
<dbReference type="InterPro" id="IPR006615">
    <property type="entry name" value="Pept_C19_DUSP"/>
</dbReference>
<evidence type="ECO:0000259" key="1">
    <source>
        <dbReference type="PROSITE" id="PS51283"/>
    </source>
</evidence>
<evidence type="ECO:0000313" key="2">
    <source>
        <dbReference type="EMBL" id="KAL0079273.1"/>
    </source>
</evidence>
<comment type="caution">
    <text evidence="2">The sequence shown here is derived from an EMBL/GenBank/DDBJ whole genome shotgun (WGS) entry which is preliminary data.</text>
</comment>
<protein>
    <recommendedName>
        <fullName evidence="1">DUSP domain-containing protein</fullName>
    </recommendedName>
</protein>
<evidence type="ECO:0000313" key="3">
    <source>
        <dbReference type="Proteomes" id="UP001448207"/>
    </source>
</evidence>
<dbReference type="EMBL" id="JBCLYO010000022">
    <property type="protein sequence ID" value="KAL0079273.1"/>
    <property type="molecule type" value="Genomic_DNA"/>
</dbReference>
<reference evidence="2 3" key="1">
    <citation type="submission" date="2024-04" db="EMBL/GenBank/DDBJ databases">
        <title>Symmetric and asymmetric DNA N6-adenine methylation regulates different biological responses in Mucorales.</title>
        <authorList>
            <consortium name="Lawrence Berkeley National Laboratory"/>
            <person name="Lax C."/>
            <person name="Mondo S.J."/>
            <person name="Osorio-Concepcion M."/>
            <person name="Muszewska A."/>
            <person name="Corrochano-Luque M."/>
            <person name="Gutierrez G."/>
            <person name="Riley R."/>
            <person name="Lipzen A."/>
            <person name="Guo J."/>
            <person name="Hundley H."/>
            <person name="Amirebrahimi M."/>
            <person name="Ng V."/>
            <person name="Lorenzo-Gutierrez D."/>
            <person name="Binder U."/>
            <person name="Yang J."/>
            <person name="Song Y."/>
            <person name="Canovas D."/>
            <person name="Navarro E."/>
            <person name="Freitag M."/>
            <person name="Gabaldon T."/>
            <person name="Grigoriev I.V."/>
            <person name="Corrochano L.M."/>
            <person name="Nicolas F.E."/>
            <person name="Garre V."/>
        </authorList>
    </citation>
    <scope>NUCLEOTIDE SEQUENCE [LARGE SCALE GENOMIC DNA]</scope>
    <source>
        <strain evidence="2 3">L51</strain>
    </source>
</reference>
<feature type="non-terminal residue" evidence="2">
    <location>
        <position position="1"/>
    </location>
</feature>
<dbReference type="Proteomes" id="UP001448207">
    <property type="component" value="Unassembled WGS sequence"/>
</dbReference>
<dbReference type="PROSITE" id="PS51283">
    <property type="entry name" value="DUSP"/>
    <property type="match status" value="1"/>
</dbReference>
<feature type="domain" description="DUSP" evidence="1">
    <location>
        <begin position="100"/>
        <end position="211"/>
    </location>
</feature>
<keyword evidence="3" id="KW-1185">Reference proteome</keyword>
<accession>A0ABR3APQ6</accession>